<dbReference type="STRING" id="690879.TSACC_210"/>
<dbReference type="InterPro" id="IPR011701">
    <property type="entry name" value="MFS"/>
</dbReference>
<dbReference type="RefSeq" id="WP_084400092.1">
    <property type="nucleotide sequence ID" value="NZ_BDCO01000002.1"/>
</dbReference>
<feature type="transmembrane region" description="Helical" evidence="5">
    <location>
        <begin position="375"/>
        <end position="394"/>
    </location>
</feature>
<name>A0A146G491_TERSA</name>
<keyword evidence="2 5" id="KW-0812">Transmembrane</keyword>
<reference evidence="8" key="1">
    <citation type="journal article" date="2017" name="Genome Announc.">
        <title>Draft Genome Sequence of Terrimicrobium sacchariphilum NM-5T, a Facultative Anaerobic Soil Bacterium of the Class Spartobacteria.</title>
        <authorList>
            <person name="Qiu Y.L."/>
            <person name="Tourlousse D.M."/>
            <person name="Matsuura N."/>
            <person name="Ohashi A."/>
            <person name="Sekiguchi Y."/>
        </authorList>
    </citation>
    <scope>NUCLEOTIDE SEQUENCE [LARGE SCALE GENOMIC DNA]</scope>
    <source>
        <strain evidence="8">NM-5</strain>
    </source>
</reference>
<dbReference type="AlphaFoldDB" id="A0A146G491"/>
<evidence type="ECO:0000256" key="2">
    <source>
        <dbReference type="ARBA" id="ARBA00022692"/>
    </source>
</evidence>
<gene>
    <name evidence="7" type="ORF">TSACC_210</name>
</gene>
<dbReference type="Proteomes" id="UP000076023">
    <property type="component" value="Unassembled WGS sequence"/>
</dbReference>
<evidence type="ECO:0000313" key="8">
    <source>
        <dbReference type="Proteomes" id="UP000076023"/>
    </source>
</evidence>
<evidence type="ECO:0000256" key="3">
    <source>
        <dbReference type="ARBA" id="ARBA00022989"/>
    </source>
</evidence>
<dbReference type="InParanoid" id="A0A146G491"/>
<dbReference type="GO" id="GO:0022857">
    <property type="term" value="F:transmembrane transporter activity"/>
    <property type="evidence" value="ECO:0007669"/>
    <property type="project" value="InterPro"/>
</dbReference>
<feature type="transmembrane region" description="Helical" evidence="5">
    <location>
        <begin position="313"/>
        <end position="336"/>
    </location>
</feature>
<dbReference type="PANTHER" id="PTHR23514">
    <property type="entry name" value="BYPASS OF STOP CODON PROTEIN 6"/>
    <property type="match status" value="1"/>
</dbReference>
<feature type="transmembrane region" description="Helical" evidence="5">
    <location>
        <begin position="348"/>
        <end position="369"/>
    </location>
</feature>
<dbReference type="GO" id="GO:0016020">
    <property type="term" value="C:membrane"/>
    <property type="evidence" value="ECO:0007669"/>
    <property type="project" value="UniProtKB-SubCell"/>
</dbReference>
<dbReference type="PANTHER" id="PTHR23514:SF13">
    <property type="entry name" value="INNER MEMBRANE PROTEIN YBJJ"/>
    <property type="match status" value="1"/>
</dbReference>
<protein>
    <submittedName>
        <fullName evidence="7">Predicted arabinose efflux permease, MFS family</fullName>
    </submittedName>
</protein>
<dbReference type="OrthoDB" id="9809599at2"/>
<organism evidence="7 8">
    <name type="scientific">Terrimicrobium sacchariphilum</name>
    <dbReference type="NCBI Taxonomy" id="690879"/>
    <lineage>
        <taxon>Bacteria</taxon>
        <taxon>Pseudomonadati</taxon>
        <taxon>Verrucomicrobiota</taxon>
        <taxon>Terrimicrobiia</taxon>
        <taxon>Terrimicrobiales</taxon>
        <taxon>Terrimicrobiaceae</taxon>
        <taxon>Terrimicrobium</taxon>
    </lineage>
</organism>
<keyword evidence="4 5" id="KW-0472">Membrane</keyword>
<feature type="domain" description="Major facilitator superfamily (MFS) profile" evidence="6">
    <location>
        <begin position="25"/>
        <end position="398"/>
    </location>
</feature>
<dbReference type="InterPro" id="IPR020846">
    <property type="entry name" value="MFS_dom"/>
</dbReference>
<evidence type="ECO:0000256" key="5">
    <source>
        <dbReference type="SAM" id="Phobius"/>
    </source>
</evidence>
<keyword evidence="8" id="KW-1185">Reference proteome</keyword>
<evidence type="ECO:0000313" key="7">
    <source>
        <dbReference type="EMBL" id="GAT31616.1"/>
    </source>
</evidence>
<feature type="transmembrane region" description="Helical" evidence="5">
    <location>
        <begin position="28"/>
        <end position="49"/>
    </location>
</feature>
<dbReference type="Gene3D" id="1.20.1250.20">
    <property type="entry name" value="MFS general substrate transporter like domains"/>
    <property type="match status" value="1"/>
</dbReference>
<feature type="transmembrane region" description="Helical" evidence="5">
    <location>
        <begin position="222"/>
        <end position="240"/>
    </location>
</feature>
<keyword evidence="3 5" id="KW-1133">Transmembrane helix</keyword>
<comment type="caution">
    <text evidence="7">The sequence shown here is derived from an EMBL/GenBank/DDBJ whole genome shotgun (WGS) entry which is preliminary data.</text>
</comment>
<evidence type="ECO:0000256" key="1">
    <source>
        <dbReference type="ARBA" id="ARBA00004141"/>
    </source>
</evidence>
<comment type="subcellular location">
    <subcellularLocation>
        <location evidence="1">Membrane</location>
        <topology evidence="1">Multi-pass membrane protein</topology>
    </subcellularLocation>
</comment>
<dbReference type="EMBL" id="BDCO01000002">
    <property type="protein sequence ID" value="GAT31616.1"/>
    <property type="molecule type" value="Genomic_DNA"/>
</dbReference>
<dbReference type="InterPro" id="IPR036259">
    <property type="entry name" value="MFS_trans_sf"/>
</dbReference>
<feature type="transmembrane region" description="Helical" evidence="5">
    <location>
        <begin position="260"/>
        <end position="277"/>
    </location>
</feature>
<proteinExistence type="predicted"/>
<dbReference type="CDD" id="cd17393">
    <property type="entry name" value="MFS_MosC_like"/>
    <property type="match status" value="1"/>
</dbReference>
<feature type="transmembrane region" description="Helical" evidence="5">
    <location>
        <begin position="61"/>
        <end position="79"/>
    </location>
</feature>
<dbReference type="Pfam" id="PF07690">
    <property type="entry name" value="MFS_1"/>
    <property type="match status" value="1"/>
</dbReference>
<evidence type="ECO:0000256" key="4">
    <source>
        <dbReference type="ARBA" id="ARBA00023136"/>
    </source>
</evidence>
<sequence>MHLDIECDPQLQRPHRTSEARLRQARRAAAVLFLVDGLTFGTWAALIPAFKRAFSLTEGGLSWVLFALVGGAMVSMPVTGRLIGRWGSHRLSHPAALVFSATLLALAWAPSYGMLIVSAFFFGVWKGALDVSVNAQAIVVENAMQKPIMSSFQAFWSLGGLVAACSLSMLLHQGFSHSLLMTMMSVVLLAMGVWTFGRLLPDPAPMRRDEKAQGDVSKSSRLQLGLLGGLAFLALFSEGVMLDWSAVYTETVSRLPVSTAPLGFAVFALCMASGRFLGDVVTARIGNVAILRVSGLVAAGGIALAVIGQAWPFALAGFALVGLGVANMVPVIFGAAGRIEGQAPGTSLATVTTAGYFGFLAGPPVVGFVAAHVGLPAAFCGVIVFGIAIATLGIRAVQNRGSRSVFASAPEPTACVR</sequence>
<evidence type="ECO:0000259" key="6">
    <source>
        <dbReference type="PROSITE" id="PS50850"/>
    </source>
</evidence>
<dbReference type="PROSITE" id="PS50850">
    <property type="entry name" value="MFS"/>
    <property type="match status" value="1"/>
</dbReference>
<accession>A0A146G491</accession>
<feature type="transmembrane region" description="Helical" evidence="5">
    <location>
        <begin position="289"/>
        <end position="307"/>
    </location>
</feature>
<feature type="transmembrane region" description="Helical" evidence="5">
    <location>
        <begin position="178"/>
        <end position="201"/>
    </location>
</feature>
<dbReference type="FunCoup" id="A0A146G491">
    <property type="interactions" value="71"/>
</dbReference>
<dbReference type="SUPFAM" id="SSF103473">
    <property type="entry name" value="MFS general substrate transporter"/>
    <property type="match status" value="1"/>
</dbReference>
<dbReference type="InterPro" id="IPR051788">
    <property type="entry name" value="MFS_Transporter"/>
</dbReference>